<sequence>MTGFAFHAPKRIEHSPARLRHGLGVLLAYREAFAASRPADMPATDRAIARLRWALGEPGAAEPDERAHLRERQDEAEARS</sequence>
<feature type="compositionally biased region" description="Basic and acidic residues" evidence="1">
    <location>
        <begin position="63"/>
        <end position="80"/>
    </location>
</feature>
<proteinExistence type="predicted"/>
<dbReference type="AlphaFoldDB" id="A0A1I3HKA4"/>
<reference evidence="2 3" key="1">
    <citation type="submission" date="2016-10" db="EMBL/GenBank/DDBJ databases">
        <authorList>
            <person name="de Groot N.N."/>
        </authorList>
    </citation>
    <scope>NUCLEOTIDE SEQUENCE [LARGE SCALE GENOMIC DNA]</scope>
    <source>
        <strain evidence="2 3">CGMCC 1.11030</strain>
    </source>
</reference>
<protein>
    <submittedName>
        <fullName evidence="2">Uncharacterized protein</fullName>
    </submittedName>
</protein>
<evidence type="ECO:0000256" key="1">
    <source>
        <dbReference type="SAM" id="MobiDB-lite"/>
    </source>
</evidence>
<organism evidence="2 3">
    <name type="scientific">Albimonas pacifica</name>
    <dbReference type="NCBI Taxonomy" id="1114924"/>
    <lineage>
        <taxon>Bacteria</taxon>
        <taxon>Pseudomonadati</taxon>
        <taxon>Pseudomonadota</taxon>
        <taxon>Alphaproteobacteria</taxon>
        <taxon>Rhodobacterales</taxon>
        <taxon>Paracoccaceae</taxon>
        <taxon>Albimonas</taxon>
    </lineage>
</organism>
<dbReference type="EMBL" id="FOQH01000006">
    <property type="protein sequence ID" value="SFI36164.1"/>
    <property type="molecule type" value="Genomic_DNA"/>
</dbReference>
<dbReference type="STRING" id="1114924.SAMN05216258_10644"/>
<dbReference type="Proteomes" id="UP000199377">
    <property type="component" value="Unassembled WGS sequence"/>
</dbReference>
<feature type="region of interest" description="Disordered" evidence="1">
    <location>
        <begin position="59"/>
        <end position="80"/>
    </location>
</feature>
<accession>A0A1I3HKA4</accession>
<dbReference type="OrthoDB" id="9987147at2"/>
<dbReference type="RefSeq" id="WP_092860415.1">
    <property type="nucleotide sequence ID" value="NZ_FOQH01000006.1"/>
</dbReference>
<name>A0A1I3HKA4_9RHOB</name>
<evidence type="ECO:0000313" key="2">
    <source>
        <dbReference type="EMBL" id="SFI36164.1"/>
    </source>
</evidence>
<keyword evidence="3" id="KW-1185">Reference proteome</keyword>
<evidence type="ECO:0000313" key="3">
    <source>
        <dbReference type="Proteomes" id="UP000199377"/>
    </source>
</evidence>
<gene>
    <name evidence="2" type="ORF">SAMN05216258_10644</name>
</gene>